<name>A0ABR8LTE9_9FLAO</name>
<dbReference type="PROSITE" id="PS51257">
    <property type="entry name" value="PROKAR_LIPOPROTEIN"/>
    <property type="match status" value="1"/>
</dbReference>
<dbReference type="Pfam" id="PF07661">
    <property type="entry name" value="MORN_2"/>
    <property type="match status" value="4"/>
</dbReference>
<proteinExistence type="predicted"/>
<accession>A0ABR8LTE9</accession>
<organism evidence="1 2">
    <name type="scientific">Olleya marilimosa</name>
    <dbReference type="NCBI Taxonomy" id="272164"/>
    <lineage>
        <taxon>Bacteria</taxon>
        <taxon>Pseudomonadati</taxon>
        <taxon>Bacteroidota</taxon>
        <taxon>Flavobacteriia</taxon>
        <taxon>Flavobacteriales</taxon>
        <taxon>Flavobacteriaceae</taxon>
    </lineage>
</organism>
<dbReference type="InterPro" id="IPR011652">
    <property type="entry name" value="MORN_2"/>
</dbReference>
<reference evidence="1 2" key="1">
    <citation type="submission" date="2020-09" db="EMBL/GenBank/DDBJ databases">
        <title>Bacillus nautilus sp. nov., Chryseoglobus crepusculi sp. nov, and Psychrobacter noctis sp. nov., isolated from deep-sea sponges from the equatorial Atlantic.</title>
        <authorList>
            <person name="Stennett H.L."/>
            <person name="Williams S.E."/>
        </authorList>
    </citation>
    <scope>NUCLEOTIDE SEQUENCE [LARGE SCALE GENOMIC DNA]</scope>
    <source>
        <strain evidence="1 2">28M-24</strain>
    </source>
</reference>
<dbReference type="RefSeq" id="WP_191100925.1">
    <property type="nucleotide sequence ID" value="NZ_JACXXH010000001.1"/>
</dbReference>
<evidence type="ECO:0000313" key="2">
    <source>
        <dbReference type="Proteomes" id="UP000627521"/>
    </source>
</evidence>
<evidence type="ECO:0000313" key="1">
    <source>
        <dbReference type="EMBL" id="MBD3862404.1"/>
    </source>
</evidence>
<keyword evidence="2" id="KW-1185">Reference proteome</keyword>
<dbReference type="Gene3D" id="3.90.930.1">
    <property type="match status" value="1"/>
</dbReference>
<dbReference type="EMBL" id="JACXXH010000001">
    <property type="protein sequence ID" value="MBD3862404.1"/>
    <property type="molecule type" value="Genomic_DNA"/>
</dbReference>
<sequence length="208" mass="24047">MRPTFFLIVIILTISACKDASNSASNNSGTIKKQPKVIGNIEVLKEDLVLDGNKGIWYYKDQPYTGYSLKYYPNGVLEEKLSFLIGKREGVANRWTKNKKLQLESYYKNNRLHGVYKTWWENGALSGQSFYENGIKQGEEKQWFPDGQIYKLRNFDNGKEHGFQKAWLANGKLYVNYEAKNGRIFGLRRASSCVRLEDEVVIRKKIVL</sequence>
<comment type="caution">
    <text evidence="1">The sequence shown here is derived from an EMBL/GenBank/DDBJ whole genome shotgun (WGS) entry which is preliminary data.</text>
</comment>
<dbReference type="Proteomes" id="UP000627521">
    <property type="component" value="Unassembled WGS sequence"/>
</dbReference>
<dbReference type="SUPFAM" id="SSF82185">
    <property type="entry name" value="Histone H3 K4-specific methyltransferase SET7/9 N-terminal domain"/>
    <property type="match status" value="1"/>
</dbReference>
<gene>
    <name evidence="1" type="ORF">IEG06_03000</name>
</gene>
<protein>
    <submittedName>
        <fullName evidence="1">Toxin-antitoxin system YwqK family antitoxin</fullName>
    </submittedName>
</protein>